<feature type="compositionally biased region" description="Acidic residues" evidence="1">
    <location>
        <begin position="255"/>
        <end position="265"/>
    </location>
</feature>
<dbReference type="EMBL" id="GECZ01003151">
    <property type="protein sequence ID" value="JAS66618.1"/>
    <property type="molecule type" value="Transcribed_RNA"/>
</dbReference>
<feature type="region of interest" description="Disordered" evidence="1">
    <location>
        <begin position="218"/>
        <end position="298"/>
    </location>
</feature>
<reference evidence="3" key="1">
    <citation type="submission" date="2015-11" db="EMBL/GenBank/DDBJ databases">
        <title>De novo transcriptome assembly of four potential Pierce s Disease insect vectors from Arizona vineyards.</title>
        <authorList>
            <person name="Tassone E.E."/>
        </authorList>
    </citation>
    <scope>NUCLEOTIDE SEQUENCE</scope>
</reference>
<accession>A0A1B6GVZ9</accession>
<feature type="compositionally biased region" description="Basic and acidic residues" evidence="1">
    <location>
        <begin position="347"/>
        <end position="357"/>
    </location>
</feature>
<gene>
    <name evidence="3" type="ORF">g.13274</name>
</gene>
<feature type="compositionally biased region" description="Basic and acidic residues" evidence="1">
    <location>
        <begin position="272"/>
        <end position="298"/>
    </location>
</feature>
<feature type="compositionally biased region" description="Basic and acidic residues" evidence="1">
    <location>
        <begin position="218"/>
        <end position="249"/>
    </location>
</feature>
<feature type="signal peptide" evidence="2">
    <location>
        <begin position="1"/>
        <end position="22"/>
    </location>
</feature>
<proteinExistence type="predicted"/>
<dbReference type="AlphaFoldDB" id="A0A1B6GVZ9"/>
<organism evidence="3">
    <name type="scientific">Cuerna arida</name>
    <dbReference type="NCBI Taxonomy" id="1464854"/>
    <lineage>
        <taxon>Eukaryota</taxon>
        <taxon>Metazoa</taxon>
        <taxon>Ecdysozoa</taxon>
        <taxon>Arthropoda</taxon>
        <taxon>Hexapoda</taxon>
        <taxon>Insecta</taxon>
        <taxon>Pterygota</taxon>
        <taxon>Neoptera</taxon>
        <taxon>Paraneoptera</taxon>
        <taxon>Hemiptera</taxon>
        <taxon>Auchenorrhyncha</taxon>
        <taxon>Membracoidea</taxon>
        <taxon>Cicadellidae</taxon>
        <taxon>Cicadellinae</taxon>
        <taxon>Proconiini</taxon>
        <taxon>Cuerna</taxon>
    </lineage>
</organism>
<evidence type="ECO:0000256" key="2">
    <source>
        <dbReference type="SAM" id="SignalP"/>
    </source>
</evidence>
<feature type="chain" id="PRO_5008583982" evidence="2">
    <location>
        <begin position="23"/>
        <end position="431"/>
    </location>
</feature>
<feature type="non-terminal residue" evidence="3">
    <location>
        <position position="1"/>
    </location>
</feature>
<protein>
    <submittedName>
        <fullName evidence="3">Uncharacterized protein</fullName>
    </submittedName>
</protein>
<evidence type="ECO:0000313" key="3">
    <source>
        <dbReference type="EMBL" id="JAS66618.1"/>
    </source>
</evidence>
<keyword evidence="2" id="KW-0732">Signal</keyword>
<name>A0A1B6GVZ9_9HEMI</name>
<evidence type="ECO:0000256" key="1">
    <source>
        <dbReference type="SAM" id="MobiDB-lite"/>
    </source>
</evidence>
<sequence>SAMAAAQVCVGLVLMSLSGVHSVANVTILSLPVNLTAWKTSFREALNHSLSNPMEGIRNKFRGLVDFTKNGTLDCTAEGEECIPEIPSCCPGFSEDDNVDLQCLPEGDYFLCSRPSSSEELAKRFDALQYGDSMGMMDSHPWADSWAFQSRSEMEKEEAQIAEEEEWKKNYVPDNADNFWVKLYKKIRSNAKSLWHDIKKFKKLEEVKAKMVDRYKKRMEEKKEKNKDQPQSEGKIQEKEQKITSKERQLFYPEETPEEEVEEENPASYSDESSKKSENVHSKDKEESEESIIKFSDEMPKQEKKIDFRIDDIIKDAVSLVDKKLRRKEKSKDKSTKNENQPAIHHSSSEEMPFHLDDVKKTEDNLIAELRELKKMKRKWKDNKGVHKPNEPDIEELIRRQVATILEEERKLDKYKKIEELKRLEEMNNQG</sequence>
<feature type="region of interest" description="Disordered" evidence="1">
    <location>
        <begin position="324"/>
        <end position="357"/>
    </location>
</feature>